<keyword evidence="4" id="KW-0410">Iron transport</keyword>
<sequence length="87" mass="9574">MQNLSPTSNAAYRGVGETLVQMVKNEGVLRPVRGMGAVVLGAGPAHALYFSCYEYLKETFTRVSHYNHLAYGEIHIALRVDTAVRCC</sequence>
<feature type="repeat" description="Solcar" evidence="12">
    <location>
        <begin position="1"/>
        <end position="59"/>
    </location>
</feature>
<evidence type="ECO:0000256" key="8">
    <source>
        <dbReference type="ARBA" id="ARBA00023004"/>
    </source>
</evidence>
<organism evidence="14 15">
    <name type="scientific">Dryococelus australis</name>
    <dbReference type="NCBI Taxonomy" id="614101"/>
    <lineage>
        <taxon>Eukaryota</taxon>
        <taxon>Metazoa</taxon>
        <taxon>Ecdysozoa</taxon>
        <taxon>Arthropoda</taxon>
        <taxon>Hexapoda</taxon>
        <taxon>Insecta</taxon>
        <taxon>Pterygota</taxon>
        <taxon>Neoptera</taxon>
        <taxon>Polyneoptera</taxon>
        <taxon>Phasmatodea</taxon>
        <taxon>Verophasmatodea</taxon>
        <taxon>Anareolatae</taxon>
        <taxon>Phasmatidae</taxon>
        <taxon>Eurycanthinae</taxon>
        <taxon>Dryococelus</taxon>
    </lineage>
</organism>
<dbReference type="Pfam" id="PF00153">
    <property type="entry name" value="Mito_carr"/>
    <property type="match status" value="1"/>
</dbReference>
<name>A0ABQ9G1C9_9NEOP</name>
<dbReference type="InterPro" id="IPR023395">
    <property type="entry name" value="MCP_dom_sf"/>
</dbReference>
<dbReference type="PANTHER" id="PTHR45758">
    <property type="entry name" value="MITOFERRIN-1-RELATED"/>
    <property type="match status" value="1"/>
</dbReference>
<evidence type="ECO:0000313" key="15">
    <source>
        <dbReference type="Proteomes" id="UP001159363"/>
    </source>
</evidence>
<keyword evidence="5 12" id="KW-0812">Transmembrane</keyword>
<evidence type="ECO:0008006" key="16">
    <source>
        <dbReference type="Google" id="ProtNLM"/>
    </source>
</evidence>
<dbReference type="SUPFAM" id="SSF103506">
    <property type="entry name" value="Mitochondrial carrier"/>
    <property type="match status" value="1"/>
</dbReference>
<keyword evidence="3 13" id="KW-0813">Transport</keyword>
<keyword evidence="8" id="KW-0408">Iron</keyword>
<reference evidence="14 15" key="1">
    <citation type="submission" date="2023-02" db="EMBL/GenBank/DDBJ databases">
        <title>LHISI_Scaffold_Assembly.</title>
        <authorList>
            <person name="Stuart O.P."/>
            <person name="Cleave R."/>
            <person name="Magrath M.J.L."/>
            <person name="Mikheyev A.S."/>
        </authorList>
    </citation>
    <scope>NUCLEOTIDE SEQUENCE [LARGE SCALE GENOMIC DNA]</scope>
    <source>
        <strain evidence="14">Daus_M_001</strain>
        <tissue evidence="14">Leg muscle</tissue>
    </source>
</reference>
<evidence type="ECO:0000256" key="9">
    <source>
        <dbReference type="ARBA" id="ARBA00023065"/>
    </source>
</evidence>
<keyword evidence="11 12" id="KW-0472">Membrane</keyword>
<protein>
    <recommendedName>
        <fullName evidence="16">Mitoferrin-1</fullName>
    </recommendedName>
</protein>
<evidence type="ECO:0000256" key="1">
    <source>
        <dbReference type="ARBA" id="ARBA00004448"/>
    </source>
</evidence>
<dbReference type="Gene3D" id="1.50.40.10">
    <property type="entry name" value="Mitochondrial carrier domain"/>
    <property type="match status" value="1"/>
</dbReference>
<evidence type="ECO:0000256" key="13">
    <source>
        <dbReference type="RuleBase" id="RU000488"/>
    </source>
</evidence>
<keyword evidence="6" id="KW-0999">Mitochondrion inner membrane</keyword>
<dbReference type="PROSITE" id="PS50920">
    <property type="entry name" value="SOLCAR"/>
    <property type="match status" value="1"/>
</dbReference>
<evidence type="ECO:0000256" key="5">
    <source>
        <dbReference type="ARBA" id="ARBA00022692"/>
    </source>
</evidence>
<dbReference type="InterPro" id="IPR018108">
    <property type="entry name" value="MCP_transmembrane"/>
</dbReference>
<dbReference type="PANTHER" id="PTHR45758:SF20">
    <property type="entry name" value="MITOFERRIN-2"/>
    <property type="match status" value="1"/>
</dbReference>
<evidence type="ECO:0000256" key="2">
    <source>
        <dbReference type="ARBA" id="ARBA00006375"/>
    </source>
</evidence>
<accession>A0ABQ9G1C9</accession>
<comment type="caution">
    <text evidence="14">The sequence shown here is derived from an EMBL/GenBank/DDBJ whole genome shotgun (WGS) entry which is preliminary data.</text>
</comment>
<evidence type="ECO:0000256" key="11">
    <source>
        <dbReference type="ARBA" id="ARBA00023136"/>
    </source>
</evidence>
<evidence type="ECO:0000256" key="10">
    <source>
        <dbReference type="ARBA" id="ARBA00023128"/>
    </source>
</evidence>
<evidence type="ECO:0000313" key="14">
    <source>
        <dbReference type="EMBL" id="KAJ8866304.1"/>
    </source>
</evidence>
<dbReference type="Proteomes" id="UP001159363">
    <property type="component" value="Chromosome 15"/>
</dbReference>
<dbReference type="EMBL" id="JARBHB010000016">
    <property type="protein sequence ID" value="KAJ8866304.1"/>
    <property type="molecule type" value="Genomic_DNA"/>
</dbReference>
<keyword evidence="7" id="KW-1133">Transmembrane helix</keyword>
<keyword evidence="10" id="KW-0496">Mitochondrion</keyword>
<keyword evidence="9" id="KW-0406">Ion transport</keyword>
<comment type="similarity">
    <text evidence="2 13">Belongs to the mitochondrial carrier (TC 2.A.29) family.</text>
</comment>
<evidence type="ECO:0000256" key="7">
    <source>
        <dbReference type="ARBA" id="ARBA00022989"/>
    </source>
</evidence>
<evidence type="ECO:0000256" key="6">
    <source>
        <dbReference type="ARBA" id="ARBA00022792"/>
    </source>
</evidence>
<comment type="subcellular location">
    <subcellularLocation>
        <location evidence="1">Mitochondrion inner membrane</location>
        <topology evidence="1">Multi-pass membrane protein</topology>
    </subcellularLocation>
</comment>
<gene>
    <name evidence="14" type="ORF">PR048_032147</name>
</gene>
<evidence type="ECO:0000256" key="3">
    <source>
        <dbReference type="ARBA" id="ARBA00022448"/>
    </source>
</evidence>
<evidence type="ECO:0000256" key="12">
    <source>
        <dbReference type="PROSITE-ProRule" id="PRU00282"/>
    </source>
</evidence>
<keyword evidence="15" id="KW-1185">Reference proteome</keyword>
<proteinExistence type="inferred from homology"/>
<evidence type="ECO:0000256" key="4">
    <source>
        <dbReference type="ARBA" id="ARBA00022496"/>
    </source>
</evidence>